<dbReference type="EMBL" id="CAXHTB010000003">
    <property type="protein sequence ID" value="CAL0304179.1"/>
    <property type="molecule type" value="Genomic_DNA"/>
</dbReference>
<evidence type="ECO:0000313" key="5">
    <source>
        <dbReference type="EMBL" id="CAL0304179.1"/>
    </source>
</evidence>
<accession>A0AAV1W412</accession>
<dbReference type="InterPro" id="IPR049046">
    <property type="entry name" value="Beta-AFase-like_GH127_middle"/>
</dbReference>
<comment type="caution">
    <text evidence="5">The sequence shown here is derived from an EMBL/GenBank/DDBJ whole genome shotgun (WGS) entry which is preliminary data.</text>
</comment>
<dbReference type="GO" id="GO:0046373">
    <property type="term" value="P:L-arabinose metabolic process"/>
    <property type="evidence" value="ECO:0007669"/>
    <property type="project" value="InterPro"/>
</dbReference>
<dbReference type="PANTHER" id="PTHR31151">
    <property type="entry name" value="PROLINE-TRNA LIGASE (DUF1680)"/>
    <property type="match status" value="1"/>
</dbReference>
<organism evidence="5 6">
    <name type="scientific">Lupinus luteus</name>
    <name type="common">European yellow lupine</name>
    <dbReference type="NCBI Taxonomy" id="3873"/>
    <lineage>
        <taxon>Eukaryota</taxon>
        <taxon>Viridiplantae</taxon>
        <taxon>Streptophyta</taxon>
        <taxon>Embryophyta</taxon>
        <taxon>Tracheophyta</taxon>
        <taxon>Spermatophyta</taxon>
        <taxon>Magnoliopsida</taxon>
        <taxon>eudicotyledons</taxon>
        <taxon>Gunneridae</taxon>
        <taxon>Pentapetalae</taxon>
        <taxon>rosids</taxon>
        <taxon>fabids</taxon>
        <taxon>Fabales</taxon>
        <taxon>Fabaceae</taxon>
        <taxon>Papilionoideae</taxon>
        <taxon>50 kb inversion clade</taxon>
        <taxon>genistoids sensu lato</taxon>
        <taxon>core genistoids</taxon>
        <taxon>Genisteae</taxon>
        <taxon>Lupinus</taxon>
    </lineage>
</organism>
<evidence type="ECO:0000259" key="4">
    <source>
        <dbReference type="Pfam" id="PF20736"/>
    </source>
</evidence>
<feature type="domain" description="Non-reducing end beta-L-arabinofuranosidase-like GH127 middle" evidence="4">
    <location>
        <begin position="614"/>
        <end position="714"/>
    </location>
</feature>
<evidence type="ECO:0000313" key="6">
    <source>
        <dbReference type="Proteomes" id="UP001497480"/>
    </source>
</evidence>
<reference evidence="5 6" key="1">
    <citation type="submission" date="2024-03" db="EMBL/GenBank/DDBJ databases">
        <authorList>
            <person name="Martinez-Hernandez J."/>
        </authorList>
    </citation>
    <scope>NUCLEOTIDE SEQUENCE [LARGE SCALE GENOMIC DNA]</scope>
</reference>
<dbReference type="PANTHER" id="PTHR31151:SF0">
    <property type="entry name" value="PROLINE-TRNA LIGASE (DUF1680)"/>
    <property type="match status" value="1"/>
</dbReference>
<proteinExistence type="predicted"/>
<dbReference type="GO" id="GO:0046556">
    <property type="term" value="F:alpha-L-arabinofuranosidase activity"/>
    <property type="evidence" value="ECO:0007669"/>
    <property type="project" value="InterPro"/>
</dbReference>
<dbReference type="SUPFAM" id="SSF110221">
    <property type="entry name" value="AbfB domain"/>
    <property type="match status" value="1"/>
</dbReference>
<sequence>MEKAHRPGYMTGHISPKICKLTRLSSIIITDWKAISGEIPHCITSLTYLRIIDLAGNRLSGTLPSNIGKLQQLMLLSVADNLITGDIPVTLPSVAGLTHLDLRNNQITGPIPQWLGRLKILSRALLSGNKIAGPIPSSISSMSRMVDLDLSRNELTGPIPESLGRMAVLGMLKLDMNKLSGRVPATLLVSGITDLNLSHNYLEGDIPDSFGARSYFTSMDLSYNNLKGSLPKSISSASYIGYIDLSHNHLCGSIPSYSGLENMDQSSFANNDCLCAWEDMLPRRFMREDHQREWSMMYRKIKNLGVFDTPKGFLKEVSLNDVRLQEGSIHAQAQKTNLEYLLMLDVDRLIWSFRKTAGLPTPSQPYGGWEAANVELRGHFVGHYLSAMALMWASTDNSTLKEKMSALVAGLSACQEKIGTGYLSAFPSEHFDRYEDIKPVWAPYYAIHKGDQKHLVLAHLFDKPCFLGLLAVQANDIADFHANTHIPIVVGAQMRHNPKRIGDNLKSTENEESCTTYNMLKVSRHLFRWTKEASYADYYERALTNGVLSIQRGTDPGVMIYMLPLGLGVSKARSTHSWGTPFDSFWCCYGTGVESFSKLGDSIYFEEEGNNPNIYIIQYISSSFNWKFGKLFLNQTVDPASSWDPYLRVTFTLSPWEKSSTSSTLNFRVPSWTNTNGAKVILNAETLSVPAPGTFLSVTRKWSAGDKLSLQLPITLTTEGIKDDRSEFASLKAILYGPYLLAGHTETDWDIRAGANTTISEWITPIPANYSSQLVSFSQKSSESSLVLTNTNQSLTMQKIPQPGTVLALNATFRLVLENSSTHLSSLTNAVGKSVRLEPFNHPGMNVIHQGEDKPLAISSGGDPSSIFLVVQGLDGRNETISLESQSNRGCYVYSGVSSGAEVKLSCKAQSDATFNNATSFVTQEGLRQYNPISFVAKGKNRNFLLEPLFNFRDENYTVYFNIHE</sequence>
<dbReference type="InterPro" id="IPR001611">
    <property type="entry name" value="Leu-rich_rpt"/>
</dbReference>
<evidence type="ECO:0000256" key="2">
    <source>
        <dbReference type="ARBA" id="ARBA00022737"/>
    </source>
</evidence>
<gene>
    <name evidence="5" type="ORF">LLUT_LOCUS5239</name>
</gene>
<keyword evidence="1" id="KW-0433">Leucine-rich repeat</keyword>
<dbReference type="Pfam" id="PF07944">
    <property type="entry name" value="Beta-AFase-like_GH127_cat"/>
    <property type="match status" value="2"/>
</dbReference>
<dbReference type="Gene3D" id="2.80.10.50">
    <property type="match status" value="1"/>
</dbReference>
<dbReference type="Pfam" id="PF20736">
    <property type="entry name" value="Glyco_hydro127M"/>
    <property type="match status" value="1"/>
</dbReference>
<feature type="domain" description="Non-reducing end beta-L-arabinofuranosidase-like GH127 catalytic" evidence="3">
    <location>
        <begin position="507"/>
        <end position="601"/>
    </location>
</feature>
<evidence type="ECO:0000256" key="1">
    <source>
        <dbReference type="ARBA" id="ARBA00022614"/>
    </source>
</evidence>
<dbReference type="SUPFAM" id="SSF52058">
    <property type="entry name" value="L domain-like"/>
    <property type="match status" value="1"/>
</dbReference>
<dbReference type="InterPro" id="IPR032675">
    <property type="entry name" value="LRR_dom_sf"/>
</dbReference>
<dbReference type="AlphaFoldDB" id="A0AAV1W412"/>
<name>A0AAV1W412_LUPLU</name>
<protein>
    <submittedName>
        <fullName evidence="5">Uncharacterized protein</fullName>
    </submittedName>
</protein>
<dbReference type="Pfam" id="PF13855">
    <property type="entry name" value="LRR_8"/>
    <property type="match status" value="2"/>
</dbReference>
<dbReference type="FunFam" id="3.80.10.10:FF:000383">
    <property type="entry name" value="Leucine-rich repeat receptor protein kinase EMS1"/>
    <property type="match status" value="1"/>
</dbReference>
<dbReference type="Pfam" id="PF00560">
    <property type="entry name" value="LRR_1"/>
    <property type="match status" value="1"/>
</dbReference>
<dbReference type="InterPro" id="IPR012878">
    <property type="entry name" value="Beta-AFase-like_GH127_cat"/>
</dbReference>
<keyword evidence="2" id="KW-0677">Repeat</keyword>
<dbReference type="Gene3D" id="3.80.10.10">
    <property type="entry name" value="Ribonuclease Inhibitor"/>
    <property type="match status" value="1"/>
</dbReference>
<evidence type="ECO:0000259" key="3">
    <source>
        <dbReference type="Pfam" id="PF07944"/>
    </source>
</evidence>
<feature type="domain" description="Non-reducing end beta-L-arabinofuranosidase-like GH127 catalytic" evidence="3">
    <location>
        <begin position="321"/>
        <end position="449"/>
    </location>
</feature>
<dbReference type="Proteomes" id="UP001497480">
    <property type="component" value="Unassembled WGS sequence"/>
</dbReference>
<dbReference type="InterPro" id="IPR036195">
    <property type="entry name" value="AbfB_ABD_sf"/>
</dbReference>
<keyword evidence="6" id="KW-1185">Reference proteome</keyword>